<keyword evidence="1" id="KW-1133">Transmembrane helix</keyword>
<dbReference type="OrthoDB" id="2739873at2759"/>
<feature type="transmembrane region" description="Helical" evidence="1">
    <location>
        <begin position="162"/>
        <end position="189"/>
    </location>
</feature>
<accession>A0A5C2RKU7</accession>
<gene>
    <name evidence="2" type="ORF">L227DRAFT_605074</name>
</gene>
<keyword evidence="1" id="KW-0472">Membrane</keyword>
<reference evidence="2" key="1">
    <citation type="journal article" date="2018" name="Genome Biol. Evol.">
        <title>Genomics and development of Lentinus tigrinus, a white-rot wood-decaying mushroom with dimorphic fruiting bodies.</title>
        <authorList>
            <person name="Wu B."/>
            <person name="Xu Z."/>
            <person name="Knudson A."/>
            <person name="Carlson A."/>
            <person name="Chen N."/>
            <person name="Kovaka S."/>
            <person name="LaButti K."/>
            <person name="Lipzen A."/>
            <person name="Pennachio C."/>
            <person name="Riley R."/>
            <person name="Schakwitz W."/>
            <person name="Umezawa K."/>
            <person name="Ohm R.A."/>
            <person name="Grigoriev I.V."/>
            <person name="Nagy L.G."/>
            <person name="Gibbons J."/>
            <person name="Hibbett D."/>
        </authorList>
    </citation>
    <scope>NUCLEOTIDE SEQUENCE [LARGE SCALE GENOMIC DNA]</scope>
    <source>
        <strain evidence="2">ALCF2SS1-6</strain>
    </source>
</reference>
<keyword evidence="1" id="KW-0812">Transmembrane</keyword>
<evidence type="ECO:0000313" key="3">
    <source>
        <dbReference type="Proteomes" id="UP000313359"/>
    </source>
</evidence>
<dbReference type="EMBL" id="ML122379">
    <property type="protein sequence ID" value="RPD52278.1"/>
    <property type="molecule type" value="Genomic_DNA"/>
</dbReference>
<dbReference type="AlphaFoldDB" id="A0A5C2RKU7"/>
<protein>
    <submittedName>
        <fullName evidence="2">Uncharacterized protein</fullName>
    </submittedName>
</protein>
<keyword evidence="3" id="KW-1185">Reference proteome</keyword>
<name>A0A5C2RKU7_9APHY</name>
<dbReference type="Proteomes" id="UP000313359">
    <property type="component" value="Unassembled WGS sequence"/>
</dbReference>
<evidence type="ECO:0000313" key="2">
    <source>
        <dbReference type="EMBL" id="RPD52278.1"/>
    </source>
</evidence>
<sequence>MTERKQLNWAIQEATLCAYLLLHVLPDFTSGKVLKGAVVAPFLAACVSALFHVKETCFPGDIILKNGERMQRTWHMRLFEPRGIDPTTGKFIWLSHKVALVVLALWAWKHRQSLIYTLKGSTEAGYGWIMSLLIMYAIPPAVMAVLQYAQSSFNALSSTSPLWLYALFCGIYAFVTPLLDIWIGLVLIVQRLRLPDTILPVAQEKESRDVSAVSIAPSQADSGGSLGCCGIR</sequence>
<feature type="transmembrane region" description="Helical" evidence="1">
    <location>
        <begin position="128"/>
        <end position="150"/>
    </location>
</feature>
<evidence type="ECO:0000256" key="1">
    <source>
        <dbReference type="SAM" id="Phobius"/>
    </source>
</evidence>
<organism evidence="2 3">
    <name type="scientific">Lentinus tigrinus ALCF2SS1-6</name>
    <dbReference type="NCBI Taxonomy" id="1328759"/>
    <lineage>
        <taxon>Eukaryota</taxon>
        <taxon>Fungi</taxon>
        <taxon>Dikarya</taxon>
        <taxon>Basidiomycota</taxon>
        <taxon>Agaricomycotina</taxon>
        <taxon>Agaricomycetes</taxon>
        <taxon>Polyporales</taxon>
        <taxon>Polyporaceae</taxon>
        <taxon>Lentinus</taxon>
    </lineage>
</organism>
<proteinExistence type="predicted"/>